<dbReference type="Proteomes" id="UP000301870">
    <property type="component" value="Chromosome 27"/>
</dbReference>
<dbReference type="PANTHER" id="PTHR21055">
    <property type="entry name" value="PROTEIN PHOSPHATASE 1 REGULATORY SUBUNIT 36"/>
    <property type="match status" value="1"/>
</dbReference>
<feature type="compositionally biased region" description="Low complexity" evidence="1">
    <location>
        <begin position="520"/>
        <end position="534"/>
    </location>
</feature>
<dbReference type="AlphaFoldDB" id="A0A9J7IXK1"/>
<dbReference type="GO" id="GO:0019902">
    <property type="term" value="F:phosphatase binding"/>
    <property type="evidence" value="ECO:0007669"/>
    <property type="project" value="InterPro"/>
</dbReference>
<keyword evidence="2" id="KW-1185">Reference proteome</keyword>
<dbReference type="KEGG" id="sliu:111358387"/>
<organism evidence="2 3">
    <name type="scientific">Spodoptera litura</name>
    <name type="common">Asian cotton leafworm</name>
    <dbReference type="NCBI Taxonomy" id="69820"/>
    <lineage>
        <taxon>Eukaryota</taxon>
        <taxon>Metazoa</taxon>
        <taxon>Ecdysozoa</taxon>
        <taxon>Arthropoda</taxon>
        <taxon>Hexapoda</taxon>
        <taxon>Insecta</taxon>
        <taxon>Pterygota</taxon>
        <taxon>Neoptera</taxon>
        <taxon>Endopterygota</taxon>
        <taxon>Lepidoptera</taxon>
        <taxon>Glossata</taxon>
        <taxon>Ditrysia</taxon>
        <taxon>Noctuoidea</taxon>
        <taxon>Noctuidae</taxon>
        <taxon>Amphipyrinae</taxon>
        <taxon>Spodoptera</taxon>
    </lineage>
</organism>
<evidence type="ECO:0000313" key="3">
    <source>
        <dbReference type="RefSeq" id="XP_022829274.1"/>
    </source>
</evidence>
<protein>
    <submittedName>
        <fullName evidence="3">Uncharacterized protein LOC111358387</fullName>
    </submittedName>
</protein>
<feature type="region of interest" description="Disordered" evidence="1">
    <location>
        <begin position="357"/>
        <end position="387"/>
    </location>
</feature>
<dbReference type="InterPro" id="IPR026142">
    <property type="entry name" value="Pro_pase_1_reg_su_36"/>
</dbReference>
<accession>A0A9J7IXK1</accession>
<evidence type="ECO:0000256" key="1">
    <source>
        <dbReference type="SAM" id="MobiDB-lite"/>
    </source>
</evidence>
<sequence>MSRAMDDDDDDVFGGIYENGHWIWDDKVNALVFKSDLPEEPPDAPQLATAILGSVEFREDIDINEQNRFRKRMQRKPEPNDVVTLQDIKDVVLFTAPIKILKPYLINLLHMTGTERILRALIFLCQYHLQTSETMNNRTIELLSRIRTDRSEIVEMRYMENLEDLRLLVAKEYSNMINGSGEFGKFHHMGPSKKMRSMNRRESFLFETFLRLSIQIIWIALGRKSFNEIELEVHRIFKSNLFNSAEHKLTAENKKAEITPHERKVLMGHCIRKKHKVDMLSPLMNEVHCSKRNIDHRMFGLGIVKYPRLSSRLTYMECALSLPENLLQPSQISLGILGLPRSRFDILLRELCGEAESSSGNLNKSSSRSTKSATSRKKSTLEQVPMYSSIELPPRGADEYCRNKVFDVKTAFLYGDVKEDIYMTPPEGLDTDSNMSKYIERLLYKFNMQDANCNNIPVDPHTTLEKSTESVDKNIPYREAVGSLMHLAVVSRPDIMYGVSLKNEIEAFSDADYAKDTTTRKSLTGSSSRSTKSATSRKKSTLEQVPMYSSIELPPRGADDELPSEFPTESYPRKPCDDKQRRKWLRRYLRIVNKYRTHNSR</sequence>
<reference evidence="3" key="1">
    <citation type="submission" date="2025-08" db="UniProtKB">
        <authorList>
            <consortium name="RefSeq"/>
        </authorList>
    </citation>
    <scope>IDENTIFICATION</scope>
    <source>
        <strain evidence="3">Ishihara</strain>
        <tissue evidence="3">Whole body</tissue>
    </source>
</reference>
<dbReference type="GeneID" id="111358387"/>
<dbReference type="Pfam" id="PF14895">
    <property type="entry name" value="PPPI_inhib"/>
    <property type="match status" value="1"/>
</dbReference>
<name>A0A9J7IXK1_SPOLT</name>
<proteinExistence type="predicted"/>
<dbReference type="RefSeq" id="XP_022829274.1">
    <property type="nucleotide sequence ID" value="XM_022973506.1"/>
</dbReference>
<feature type="compositionally biased region" description="Low complexity" evidence="1">
    <location>
        <begin position="357"/>
        <end position="373"/>
    </location>
</feature>
<feature type="region of interest" description="Disordered" evidence="1">
    <location>
        <begin position="518"/>
        <end position="579"/>
    </location>
</feature>
<dbReference type="OrthoDB" id="6724830at2759"/>
<evidence type="ECO:0000313" key="2">
    <source>
        <dbReference type="Proteomes" id="UP000301870"/>
    </source>
</evidence>
<gene>
    <name evidence="3" type="primary">LOC111358387</name>
</gene>
<dbReference type="PANTHER" id="PTHR21055:SF3">
    <property type="entry name" value="PROTEIN PHOSPHATASE 1 REGULATORY SUBUNIT 36"/>
    <property type="match status" value="1"/>
</dbReference>